<protein>
    <recommendedName>
        <fullName evidence="3">Serine aminopeptidase S33 domain-containing protein</fullName>
    </recommendedName>
</protein>
<keyword evidence="2" id="KW-0472">Membrane</keyword>
<dbReference type="GO" id="GO:0016020">
    <property type="term" value="C:membrane"/>
    <property type="evidence" value="ECO:0007669"/>
    <property type="project" value="TreeGrafter"/>
</dbReference>
<evidence type="ECO:0000313" key="5">
    <source>
        <dbReference type="Proteomes" id="UP000646827"/>
    </source>
</evidence>
<keyword evidence="5" id="KW-1185">Reference proteome</keyword>
<feature type="region of interest" description="Disordered" evidence="1">
    <location>
        <begin position="302"/>
        <end position="369"/>
    </location>
</feature>
<dbReference type="SUPFAM" id="SSF53474">
    <property type="entry name" value="alpha/beta-Hydrolases"/>
    <property type="match status" value="1"/>
</dbReference>
<dbReference type="InterPro" id="IPR029058">
    <property type="entry name" value="AB_hydrolase_fold"/>
</dbReference>
<dbReference type="AlphaFoldDB" id="A0A8H7RY89"/>
<dbReference type="PANTHER" id="PTHR12277">
    <property type="entry name" value="ALPHA/BETA HYDROLASE DOMAIN-CONTAINING PROTEIN"/>
    <property type="match status" value="1"/>
</dbReference>
<dbReference type="GO" id="GO:0008474">
    <property type="term" value="F:palmitoyl-(protein) hydrolase activity"/>
    <property type="evidence" value="ECO:0007669"/>
    <property type="project" value="TreeGrafter"/>
</dbReference>
<dbReference type="EMBL" id="JAEPRB010000155">
    <property type="protein sequence ID" value="KAG2220019.1"/>
    <property type="molecule type" value="Genomic_DNA"/>
</dbReference>
<comment type="caution">
    <text evidence="4">The sequence shown here is derived from an EMBL/GenBank/DDBJ whole genome shotgun (WGS) entry which is preliminary data.</text>
</comment>
<dbReference type="Pfam" id="PF12146">
    <property type="entry name" value="Hydrolase_4"/>
    <property type="match status" value="1"/>
</dbReference>
<dbReference type="OrthoDB" id="10249433at2759"/>
<keyword evidence="2" id="KW-1133">Transmembrane helix</keyword>
<sequence>MSDSGLRLNVPTWVSYILSFTGLAGLAGAALLYAYQCEIIYPSAFPEGSRTVVSKPSEFGMEFTETTLTTKDNIKLHTYTMVLENEQEARAAPTILYFHANAGNMGHRLPIARVYHQKLKCNVVMLSYRGYGLSEGKPNEKGMRIDSQTLLEYVHSHPILKNTRLVAYGQSIGGAVAIDIVSHNEDAFSGLIIENTFLSLPKLIPHVMPVLKYFTFLCHQQWPSDVNIQRIAKTPVLFLSGGRDELIPPAHMSKLHELCNTQGTKDWHELPNGMHNDTCVQPGYFTAIREFLERRILMEERRTDQDREKAEHTTDQVHLDDDTKGGQQEEEEEERRSNTPEPYQLVSGVADESGMTHSFQVEEIELEEE</sequence>
<name>A0A8H7RY89_9FUNG</name>
<dbReference type="InterPro" id="IPR022742">
    <property type="entry name" value="Hydrolase_4"/>
</dbReference>
<evidence type="ECO:0000256" key="1">
    <source>
        <dbReference type="SAM" id="MobiDB-lite"/>
    </source>
</evidence>
<reference evidence="4 5" key="1">
    <citation type="submission" date="2020-12" db="EMBL/GenBank/DDBJ databases">
        <title>Metabolic potential, ecology and presence of endohyphal bacteria is reflected in genomic diversity of Mucoromycotina.</title>
        <authorList>
            <person name="Muszewska A."/>
            <person name="Okrasinska A."/>
            <person name="Steczkiewicz K."/>
            <person name="Drgas O."/>
            <person name="Orlowska M."/>
            <person name="Perlinska-Lenart U."/>
            <person name="Aleksandrzak-Piekarczyk T."/>
            <person name="Szatraj K."/>
            <person name="Zielenkiewicz U."/>
            <person name="Pilsyk S."/>
            <person name="Malc E."/>
            <person name="Mieczkowski P."/>
            <person name="Kruszewska J.S."/>
            <person name="Biernat P."/>
            <person name="Pawlowska J."/>
        </authorList>
    </citation>
    <scope>NUCLEOTIDE SEQUENCE [LARGE SCALE GENOMIC DNA]</scope>
    <source>
        <strain evidence="4 5">CBS 142.35</strain>
    </source>
</reference>
<keyword evidence="2" id="KW-0812">Transmembrane</keyword>
<evidence type="ECO:0000256" key="2">
    <source>
        <dbReference type="SAM" id="Phobius"/>
    </source>
</evidence>
<evidence type="ECO:0000259" key="3">
    <source>
        <dbReference type="Pfam" id="PF12146"/>
    </source>
</evidence>
<dbReference type="Gene3D" id="3.40.50.1820">
    <property type="entry name" value="alpha/beta hydrolase"/>
    <property type="match status" value="1"/>
</dbReference>
<proteinExistence type="predicted"/>
<organism evidence="4 5">
    <name type="scientific">Circinella minor</name>
    <dbReference type="NCBI Taxonomy" id="1195481"/>
    <lineage>
        <taxon>Eukaryota</taxon>
        <taxon>Fungi</taxon>
        <taxon>Fungi incertae sedis</taxon>
        <taxon>Mucoromycota</taxon>
        <taxon>Mucoromycotina</taxon>
        <taxon>Mucoromycetes</taxon>
        <taxon>Mucorales</taxon>
        <taxon>Lichtheimiaceae</taxon>
        <taxon>Circinella</taxon>
    </lineage>
</organism>
<feature type="compositionally biased region" description="Basic and acidic residues" evidence="1">
    <location>
        <begin position="302"/>
        <end position="324"/>
    </location>
</feature>
<accession>A0A8H7RY89</accession>
<gene>
    <name evidence="4" type="ORF">INT45_010387</name>
</gene>
<evidence type="ECO:0000313" key="4">
    <source>
        <dbReference type="EMBL" id="KAG2220019.1"/>
    </source>
</evidence>
<dbReference type="PANTHER" id="PTHR12277:SF81">
    <property type="entry name" value="PROTEIN ABHD13"/>
    <property type="match status" value="1"/>
</dbReference>
<feature type="transmembrane region" description="Helical" evidence="2">
    <location>
        <begin position="12"/>
        <end position="35"/>
    </location>
</feature>
<feature type="domain" description="Serine aminopeptidase S33" evidence="3">
    <location>
        <begin position="121"/>
        <end position="216"/>
    </location>
</feature>
<dbReference type="Proteomes" id="UP000646827">
    <property type="component" value="Unassembled WGS sequence"/>
</dbReference>